<dbReference type="Proteomes" id="UP001605989">
    <property type="component" value="Unassembled WGS sequence"/>
</dbReference>
<evidence type="ECO:0000313" key="1">
    <source>
        <dbReference type="EMBL" id="MFG6272872.1"/>
    </source>
</evidence>
<comment type="caution">
    <text evidence="1">The sequence shown here is derived from an EMBL/GenBank/DDBJ whole genome shotgun (WGS) entry which is preliminary data.</text>
</comment>
<dbReference type="RefSeq" id="WP_113855396.1">
    <property type="nucleotide sequence ID" value="NZ_CP011940.1"/>
</dbReference>
<gene>
    <name evidence="1" type="ORF">ACGTZG_06675</name>
</gene>
<keyword evidence="2" id="KW-1185">Reference proteome</keyword>
<evidence type="ECO:0008006" key="3">
    <source>
        <dbReference type="Google" id="ProtNLM"/>
    </source>
</evidence>
<organism evidence="1 2">
    <name type="scientific">Megasphaera hexanoica</name>
    <dbReference type="NCBI Taxonomy" id="1675036"/>
    <lineage>
        <taxon>Bacteria</taxon>
        <taxon>Bacillati</taxon>
        <taxon>Bacillota</taxon>
        <taxon>Negativicutes</taxon>
        <taxon>Veillonellales</taxon>
        <taxon>Veillonellaceae</taxon>
        <taxon>Megasphaera</taxon>
    </lineage>
</organism>
<protein>
    <recommendedName>
        <fullName evidence="3">Capsid protein</fullName>
    </recommendedName>
</protein>
<accession>A0ABW7DNB7</accession>
<evidence type="ECO:0000313" key="2">
    <source>
        <dbReference type="Proteomes" id="UP001605989"/>
    </source>
</evidence>
<dbReference type="EMBL" id="JBIEKR010000005">
    <property type="protein sequence ID" value="MFG6272872.1"/>
    <property type="molecule type" value="Genomic_DNA"/>
</dbReference>
<sequence length="282" mass="31077">MAIDLAALYAKYVDEQFTSESQTGLVTNNDFQWDGVDTIKVYKISTSAMNDYDRAGEKTATQWSRYGVIKPLDAVTEVMTLSRDRSFTFVLDKLDVMETGDNLNALTALARQNREVVIPEIDKYVYGKIIAGAGEKPTAITLTADNIFDEILKANNALDNAEVPTNGRVIIVTPDTYQLMKKNSSIVMNTDIGQDMRIKGVISNLDGANVIKVPASHLPDNFGFAVCHPVATVKAEKLAECKVHDNPPGISGYLVEGRYCYDAFVLDNKKAAIYYQENKPSA</sequence>
<reference evidence="1 2" key="1">
    <citation type="submission" date="2024-10" db="EMBL/GenBank/DDBJ databases">
        <authorList>
            <person name="Sang B.-I."/>
            <person name="Prabhaharan D."/>
        </authorList>
    </citation>
    <scope>NUCLEOTIDE SEQUENCE [LARGE SCALE GENOMIC DNA]</scope>
    <source>
        <strain evidence="1 2">MH</strain>
    </source>
</reference>
<name>A0ABW7DNB7_9FIRM</name>
<proteinExistence type="predicted"/>